<dbReference type="Proteomes" id="UP001500755">
    <property type="component" value="Unassembled WGS sequence"/>
</dbReference>
<dbReference type="EMBL" id="BAAANO010000035">
    <property type="protein sequence ID" value="GAA2014586.1"/>
    <property type="molecule type" value="Genomic_DNA"/>
</dbReference>
<proteinExistence type="predicted"/>
<feature type="transmembrane region" description="Helical" evidence="1">
    <location>
        <begin position="293"/>
        <end position="314"/>
    </location>
</feature>
<evidence type="ECO:0008006" key="4">
    <source>
        <dbReference type="Google" id="ProtNLM"/>
    </source>
</evidence>
<protein>
    <recommendedName>
        <fullName evidence="4">Transporter family-2 protein</fullName>
    </recommendedName>
</protein>
<feature type="transmembrane region" description="Helical" evidence="1">
    <location>
        <begin position="170"/>
        <end position="189"/>
    </location>
</feature>
<feature type="transmembrane region" description="Helical" evidence="1">
    <location>
        <begin position="107"/>
        <end position="134"/>
    </location>
</feature>
<gene>
    <name evidence="2" type="ORF">GCM10009755_27900</name>
</gene>
<dbReference type="PANTHER" id="PTHR34821:SF2">
    <property type="entry name" value="INNER MEMBRANE PROTEIN YDCZ"/>
    <property type="match status" value="1"/>
</dbReference>
<accession>A0ABN2TNY8</accession>
<comment type="caution">
    <text evidence="2">The sequence shown here is derived from an EMBL/GenBank/DDBJ whole genome shotgun (WGS) entry which is preliminary data.</text>
</comment>
<evidence type="ECO:0000313" key="3">
    <source>
        <dbReference type="Proteomes" id="UP001500755"/>
    </source>
</evidence>
<keyword evidence="1" id="KW-0812">Transmembrane</keyword>
<evidence type="ECO:0000313" key="2">
    <source>
        <dbReference type="EMBL" id="GAA2014586.1"/>
    </source>
</evidence>
<dbReference type="Pfam" id="PF04657">
    <property type="entry name" value="DMT_YdcZ"/>
    <property type="match status" value="2"/>
</dbReference>
<dbReference type="PANTHER" id="PTHR34821">
    <property type="entry name" value="INNER MEMBRANE PROTEIN YDCZ"/>
    <property type="match status" value="1"/>
</dbReference>
<dbReference type="RefSeq" id="WP_344310699.1">
    <property type="nucleotide sequence ID" value="NZ_BAAANO010000035.1"/>
</dbReference>
<feature type="transmembrane region" description="Helical" evidence="1">
    <location>
        <begin position="237"/>
        <end position="257"/>
    </location>
</feature>
<feature type="transmembrane region" description="Helical" evidence="1">
    <location>
        <begin position="146"/>
        <end position="164"/>
    </location>
</feature>
<keyword evidence="3" id="KW-1185">Reference proteome</keyword>
<feature type="transmembrane region" description="Helical" evidence="1">
    <location>
        <begin position="264"/>
        <end position="287"/>
    </location>
</feature>
<organism evidence="2 3">
    <name type="scientific">Brevibacterium samyangense</name>
    <dbReference type="NCBI Taxonomy" id="366888"/>
    <lineage>
        <taxon>Bacteria</taxon>
        <taxon>Bacillati</taxon>
        <taxon>Actinomycetota</taxon>
        <taxon>Actinomycetes</taxon>
        <taxon>Micrococcales</taxon>
        <taxon>Brevibacteriaceae</taxon>
        <taxon>Brevibacterium</taxon>
    </lineage>
</organism>
<sequence length="319" mass="33062">MESSSTPPRTFALHAGLTVLIGCTMAFQGLSNGGLSPVIGHGVYAATISFLGGFLVIALIALSTPNNRRTTANVWRLGRSGEFPWWMMLGGLAGASVVISQSLTVPLFGVAVFTMSFICGQLVGGLAVDATRLAPGGRKPLTPGRILGTLVVMGGVSVSAWGVLVQGIEWWAPLLPACAGMFTALQQAFNGRLRIAAGSTVASTFTNFLTGSVFLLGASTVVYLLGTPITGFPDLPGQGWMLLGGLYGLLFIGYSAMAVGKLGVLLMSLFSLLGNLLGSLVIDLTIAEAAADVTWTTYLSMAIVVAGVLVTSLFGNRRR</sequence>
<dbReference type="InterPro" id="IPR006750">
    <property type="entry name" value="YdcZ"/>
</dbReference>
<name>A0ABN2TNY8_9MICO</name>
<keyword evidence="1" id="KW-0472">Membrane</keyword>
<feature type="transmembrane region" description="Helical" evidence="1">
    <location>
        <begin position="201"/>
        <end position="225"/>
    </location>
</feature>
<evidence type="ECO:0000256" key="1">
    <source>
        <dbReference type="SAM" id="Phobius"/>
    </source>
</evidence>
<keyword evidence="1" id="KW-1133">Transmembrane helix</keyword>
<reference evidence="2 3" key="1">
    <citation type="journal article" date="2019" name="Int. J. Syst. Evol. Microbiol.">
        <title>The Global Catalogue of Microorganisms (GCM) 10K type strain sequencing project: providing services to taxonomists for standard genome sequencing and annotation.</title>
        <authorList>
            <consortium name="The Broad Institute Genomics Platform"/>
            <consortium name="The Broad Institute Genome Sequencing Center for Infectious Disease"/>
            <person name="Wu L."/>
            <person name="Ma J."/>
        </authorList>
    </citation>
    <scope>NUCLEOTIDE SEQUENCE [LARGE SCALE GENOMIC DNA]</scope>
    <source>
        <strain evidence="2 3">JCM 14546</strain>
    </source>
</reference>
<feature type="transmembrane region" description="Helical" evidence="1">
    <location>
        <begin position="42"/>
        <end position="62"/>
    </location>
</feature>
<feature type="transmembrane region" description="Helical" evidence="1">
    <location>
        <begin position="83"/>
        <end position="101"/>
    </location>
</feature>